<name>A0A1J1LV64_9CYAN</name>
<dbReference type="Proteomes" id="UP000184315">
    <property type="component" value="Unassembled WGS sequence"/>
</dbReference>
<organism evidence="1 2">
    <name type="scientific">Planktothrix tepida PCC 9214</name>
    <dbReference type="NCBI Taxonomy" id="671072"/>
    <lineage>
        <taxon>Bacteria</taxon>
        <taxon>Bacillati</taxon>
        <taxon>Cyanobacteriota</taxon>
        <taxon>Cyanophyceae</taxon>
        <taxon>Oscillatoriophycideae</taxon>
        <taxon>Oscillatoriales</taxon>
        <taxon>Microcoleaceae</taxon>
        <taxon>Planktothrix</taxon>
    </lineage>
</organism>
<dbReference type="EMBL" id="CZDF01000188">
    <property type="protein sequence ID" value="CUR36126.1"/>
    <property type="molecule type" value="Genomic_DNA"/>
</dbReference>
<gene>
    <name evidence="1" type="ORF">PL921480236</name>
</gene>
<dbReference type="AlphaFoldDB" id="A0A1J1LV64"/>
<protein>
    <submittedName>
        <fullName evidence="1">Uncharacterized protein</fullName>
    </submittedName>
</protein>
<sequence length="88" mass="10178">MLLKAQDHIRTITIQALQQIPLGCHILDEFIEERVIPKGFIENNPNYQLLSHAYFWGASFAIASYIISMRLSIKDYIENCLILPRTTN</sequence>
<accession>A0A1J1LV64</accession>
<evidence type="ECO:0000313" key="1">
    <source>
        <dbReference type="EMBL" id="CUR36126.1"/>
    </source>
</evidence>
<evidence type="ECO:0000313" key="2">
    <source>
        <dbReference type="Proteomes" id="UP000184315"/>
    </source>
</evidence>
<reference evidence="2" key="1">
    <citation type="submission" date="2015-10" db="EMBL/GenBank/DDBJ databases">
        <authorList>
            <person name="Regsiter A."/>
            <person name="william w."/>
        </authorList>
    </citation>
    <scope>NUCLEOTIDE SEQUENCE [LARGE SCALE GENOMIC DNA]</scope>
</reference>
<proteinExistence type="predicted"/>
<dbReference type="RefSeq" id="WP_072717238.1">
    <property type="nucleotide sequence ID" value="NZ_LN889764.1"/>
</dbReference>
<keyword evidence="2" id="KW-1185">Reference proteome</keyword>